<feature type="compositionally biased region" description="Basic and acidic residues" evidence="1">
    <location>
        <begin position="1"/>
        <end position="12"/>
    </location>
</feature>
<evidence type="ECO:0000256" key="1">
    <source>
        <dbReference type="SAM" id="MobiDB-lite"/>
    </source>
</evidence>
<keyword evidence="2" id="KW-0472">Membrane</keyword>
<name>A0AAP0KM41_9MAGN</name>
<keyword evidence="2" id="KW-0812">Transmembrane</keyword>
<evidence type="ECO:0000313" key="3">
    <source>
        <dbReference type="EMBL" id="KAK9154174.1"/>
    </source>
</evidence>
<feature type="transmembrane region" description="Helical" evidence="2">
    <location>
        <begin position="40"/>
        <end position="62"/>
    </location>
</feature>
<dbReference type="Proteomes" id="UP001417504">
    <property type="component" value="Unassembled WGS sequence"/>
</dbReference>
<keyword evidence="2" id="KW-1133">Transmembrane helix</keyword>
<dbReference type="EMBL" id="JBBNAE010000001">
    <property type="protein sequence ID" value="KAK9154174.1"/>
    <property type="molecule type" value="Genomic_DNA"/>
</dbReference>
<feature type="region of interest" description="Disordered" evidence="1">
    <location>
        <begin position="1"/>
        <end position="31"/>
    </location>
</feature>
<organism evidence="3 4">
    <name type="scientific">Stephania japonica</name>
    <dbReference type="NCBI Taxonomy" id="461633"/>
    <lineage>
        <taxon>Eukaryota</taxon>
        <taxon>Viridiplantae</taxon>
        <taxon>Streptophyta</taxon>
        <taxon>Embryophyta</taxon>
        <taxon>Tracheophyta</taxon>
        <taxon>Spermatophyta</taxon>
        <taxon>Magnoliopsida</taxon>
        <taxon>Ranunculales</taxon>
        <taxon>Menispermaceae</taxon>
        <taxon>Menispermoideae</taxon>
        <taxon>Cissampelideae</taxon>
        <taxon>Stephania</taxon>
    </lineage>
</organism>
<sequence>MPRKRTSEEAAHELPIFHPESHPGKKEGPRNRAAAYSKKLVHLIPLVVLLSFFLLCCLSSPVKVKIQDGKIVLITAIPVSSMNDTKADQYSYLDIEHVELKAQFIHLSNATAAMISVGEVEEGPLLP</sequence>
<dbReference type="PANTHER" id="PTHR34189">
    <property type="entry name" value="TRANSMEMBRANE PROTEIN"/>
    <property type="match status" value="1"/>
</dbReference>
<accession>A0AAP0KM41</accession>
<proteinExistence type="predicted"/>
<dbReference type="AlphaFoldDB" id="A0AAP0KM41"/>
<feature type="compositionally biased region" description="Basic and acidic residues" evidence="1">
    <location>
        <begin position="19"/>
        <end position="30"/>
    </location>
</feature>
<gene>
    <name evidence="3" type="ORF">Sjap_001654</name>
</gene>
<keyword evidence="4" id="KW-1185">Reference proteome</keyword>
<evidence type="ECO:0000313" key="4">
    <source>
        <dbReference type="Proteomes" id="UP001417504"/>
    </source>
</evidence>
<comment type="caution">
    <text evidence="3">The sequence shown here is derived from an EMBL/GenBank/DDBJ whole genome shotgun (WGS) entry which is preliminary data.</text>
</comment>
<reference evidence="3 4" key="1">
    <citation type="submission" date="2024-01" db="EMBL/GenBank/DDBJ databases">
        <title>Genome assemblies of Stephania.</title>
        <authorList>
            <person name="Yang L."/>
        </authorList>
    </citation>
    <scope>NUCLEOTIDE SEQUENCE [LARGE SCALE GENOMIC DNA]</scope>
    <source>
        <strain evidence="3">QJT</strain>
        <tissue evidence="3">Leaf</tissue>
    </source>
</reference>
<dbReference type="PANTHER" id="PTHR34189:SF13">
    <property type="entry name" value="TRANSMEMBRANE PROTEIN"/>
    <property type="match status" value="1"/>
</dbReference>
<evidence type="ECO:0000256" key="2">
    <source>
        <dbReference type="SAM" id="Phobius"/>
    </source>
</evidence>
<protein>
    <submittedName>
        <fullName evidence="3">Uncharacterized protein</fullName>
    </submittedName>
</protein>